<dbReference type="Proteomes" id="UP000307756">
    <property type="component" value="Unassembled WGS sequence"/>
</dbReference>
<proteinExistence type="predicted"/>
<name>A0A4U1DBW9_9BACI</name>
<protein>
    <submittedName>
        <fullName evidence="2">DUF2357 domain-containing protein</fullName>
    </submittedName>
</protein>
<dbReference type="OrthoDB" id="11970at2"/>
<dbReference type="AlphaFoldDB" id="A0A4U1DBW9"/>
<evidence type="ECO:0000259" key="1">
    <source>
        <dbReference type="Pfam" id="PF09823"/>
    </source>
</evidence>
<accession>A0A4U1DBW9</accession>
<sequence>MDLLPSGSREDVELVQIETETCSLIIKGRPYHARYEGLKQYRSMDSHDVMQFSVVGQSLEDYKVYDVEIGELVIPENLRPIFFENGIYQLMVISKSGEELSFYHEHPILRQAISPVKIGNQSVLMGNLQFQNEVGYSTFEIRNEYETILTVTIEIFPVKLDYKKDYEKLLEEVNDEIYNLAYHFIRKTYLGARARLEGNPSKAEFYRLISKHFQQFLQAIERIERQPHHKLQTIHERARGDQLRKLDSTSRSYLRKRTSLFIKVQDGIEIDKKHLMPYQGLRIKKELTYDTLENRYVKWMMERLIHKLTDLITTIENENNRWKQVPDPELLKKLHSMKKQLEQKCKQYFWKQIGKLERSVMSLVMQMAPGYREAFQIFLTVSKGLALQGKLYQMSVKDVATLYEYWTFLKLGQILNQKYELVSQDIIKVNRDGLYVNLDVNKTAERIFQHPVTKEKIILTYQKYEGNLPTIPQKPDTMLSIAKKGKDYSYNYVFDAKYRIDYAQEGSYYNTRYKTPGPMEDDINTMHRYRDSIVSANNGPYERTAFGAYVLFPWFDEHTYQEHHFYKSIDRVNIGGLPFLPNATTLVEQFVERLIEAGPEEIQNDGILPRGTLADWKSTFEEKVFVGLVSSAEEYGECIQKGRYTIAVDRLRKSWQEAKYVALYLKHGIGSKNGVVVYGKINEVKWDGDTVHFEIKEWNQLKDAIKPVGYGIANYTMTSLTALKEAKELPELFMKSKEELVLWRMLRRVSDRIKLDLDNLNLDEARKVKQYTIKDISIELNSTEQVIVLRRNMRTERVPLEKLNRNPTTVFKKIVEIISE</sequence>
<evidence type="ECO:0000313" key="3">
    <source>
        <dbReference type="Proteomes" id="UP000307756"/>
    </source>
</evidence>
<keyword evidence="3" id="KW-1185">Reference proteome</keyword>
<organism evidence="2 3">
    <name type="scientific">Robertmurraya kyonggiensis</name>
    <dbReference type="NCBI Taxonomy" id="1037680"/>
    <lineage>
        <taxon>Bacteria</taxon>
        <taxon>Bacillati</taxon>
        <taxon>Bacillota</taxon>
        <taxon>Bacilli</taxon>
        <taxon>Bacillales</taxon>
        <taxon>Bacillaceae</taxon>
        <taxon>Robertmurraya</taxon>
    </lineage>
</organism>
<dbReference type="RefSeq" id="WP_136829969.1">
    <property type="nucleotide sequence ID" value="NZ_SWBM01000001.1"/>
</dbReference>
<dbReference type="Pfam" id="PF09823">
    <property type="entry name" value="DUF2357"/>
    <property type="match status" value="1"/>
</dbReference>
<evidence type="ECO:0000313" key="2">
    <source>
        <dbReference type="EMBL" id="TKC19127.1"/>
    </source>
</evidence>
<dbReference type="InterPro" id="IPR007505">
    <property type="entry name" value="PDDEXK_7"/>
</dbReference>
<reference evidence="2 3" key="1">
    <citation type="journal article" date="2011" name="J. Microbiol.">
        <title>Bacillus kyonggiensis sp. nov., isolated from soil of a lettuce field.</title>
        <authorList>
            <person name="Dong K."/>
            <person name="Lee S."/>
        </authorList>
    </citation>
    <scope>NUCLEOTIDE SEQUENCE [LARGE SCALE GENOMIC DNA]</scope>
    <source>
        <strain evidence="2 3">NB22</strain>
    </source>
</reference>
<dbReference type="Pfam" id="PF04411">
    <property type="entry name" value="PDDEXK_7"/>
    <property type="match status" value="1"/>
</dbReference>
<feature type="domain" description="DUF2357" evidence="1">
    <location>
        <begin position="125"/>
        <end position="378"/>
    </location>
</feature>
<gene>
    <name evidence="2" type="ORF">FA727_06165</name>
</gene>
<comment type="caution">
    <text evidence="2">The sequence shown here is derived from an EMBL/GenBank/DDBJ whole genome shotgun (WGS) entry which is preliminary data.</text>
</comment>
<dbReference type="InterPro" id="IPR018633">
    <property type="entry name" value="DUF2357"/>
</dbReference>
<dbReference type="EMBL" id="SWBM01000001">
    <property type="protein sequence ID" value="TKC19127.1"/>
    <property type="molecule type" value="Genomic_DNA"/>
</dbReference>